<evidence type="ECO:0000313" key="12">
    <source>
        <dbReference type="Proteomes" id="UP000094112"/>
    </source>
</evidence>
<keyword evidence="5" id="KW-0653">Protein transport</keyword>
<dbReference type="RefSeq" id="XP_019041407.1">
    <property type="nucleotide sequence ID" value="XM_019181200.1"/>
</dbReference>
<keyword evidence="4" id="KW-1000">Mitochondrion outer membrane</keyword>
<keyword evidence="3 10" id="KW-0812">Transmembrane</keyword>
<evidence type="ECO:0000256" key="2">
    <source>
        <dbReference type="ARBA" id="ARBA00022448"/>
    </source>
</evidence>
<dbReference type="EMBL" id="KV454208">
    <property type="protein sequence ID" value="ODQ62200.1"/>
    <property type="molecule type" value="Genomic_DNA"/>
</dbReference>
<dbReference type="OrthoDB" id="3999796at2759"/>
<evidence type="ECO:0000256" key="10">
    <source>
        <dbReference type="SAM" id="Phobius"/>
    </source>
</evidence>
<evidence type="ECO:0008006" key="13">
    <source>
        <dbReference type="Google" id="ProtNLM"/>
    </source>
</evidence>
<evidence type="ECO:0000256" key="7">
    <source>
        <dbReference type="ARBA" id="ARBA00023128"/>
    </source>
</evidence>
<keyword evidence="2" id="KW-0813">Transport</keyword>
<dbReference type="InterPro" id="IPR019603">
    <property type="entry name" value="Tom5"/>
</dbReference>
<dbReference type="AlphaFoldDB" id="A0A1E3PA74"/>
<comment type="similarity">
    <text evidence="9">Belongs to the Tom5 family.</text>
</comment>
<keyword evidence="6 10" id="KW-1133">Transmembrane helix</keyword>
<evidence type="ECO:0000256" key="4">
    <source>
        <dbReference type="ARBA" id="ARBA00022787"/>
    </source>
</evidence>
<feature type="transmembrane region" description="Helical" evidence="10">
    <location>
        <begin position="24"/>
        <end position="44"/>
    </location>
</feature>
<sequence length="49" mass="5443">MFGGGQPLSEEEKKAHQAQTNNTVITSVYIAAALWATPIIIHFVQKQFK</sequence>
<dbReference type="GO" id="GO:0006626">
    <property type="term" value="P:protein targeting to mitochondrion"/>
    <property type="evidence" value="ECO:0007669"/>
    <property type="project" value="UniProtKB-ARBA"/>
</dbReference>
<keyword evidence="12" id="KW-1185">Reference proteome</keyword>
<evidence type="ECO:0000256" key="9">
    <source>
        <dbReference type="ARBA" id="ARBA00025716"/>
    </source>
</evidence>
<evidence type="ECO:0000256" key="6">
    <source>
        <dbReference type="ARBA" id="ARBA00022989"/>
    </source>
</evidence>
<organism evidence="11 12">
    <name type="scientific">Wickerhamomyces anomalus (strain ATCC 58044 / CBS 1984 / NCYC 433 / NRRL Y-366-8)</name>
    <name type="common">Yeast</name>
    <name type="synonym">Hansenula anomala</name>
    <dbReference type="NCBI Taxonomy" id="683960"/>
    <lineage>
        <taxon>Eukaryota</taxon>
        <taxon>Fungi</taxon>
        <taxon>Dikarya</taxon>
        <taxon>Ascomycota</taxon>
        <taxon>Saccharomycotina</taxon>
        <taxon>Saccharomycetes</taxon>
        <taxon>Phaffomycetales</taxon>
        <taxon>Wickerhamomycetaceae</taxon>
        <taxon>Wickerhamomyces</taxon>
    </lineage>
</organism>
<name>A0A1E3PA74_WICAA</name>
<evidence type="ECO:0000256" key="5">
    <source>
        <dbReference type="ARBA" id="ARBA00022927"/>
    </source>
</evidence>
<dbReference type="GO" id="GO:0005741">
    <property type="term" value="C:mitochondrial outer membrane"/>
    <property type="evidence" value="ECO:0007669"/>
    <property type="project" value="UniProtKB-SubCell"/>
</dbReference>
<evidence type="ECO:0000313" key="11">
    <source>
        <dbReference type="EMBL" id="ODQ62200.1"/>
    </source>
</evidence>
<evidence type="ECO:0000256" key="8">
    <source>
        <dbReference type="ARBA" id="ARBA00023136"/>
    </source>
</evidence>
<keyword evidence="7" id="KW-0496">Mitochondrion</keyword>
<dbReference type="GeneID" id="30198446"/>
<proteinExistence type="inferred from homology"/>
<dbReference type="Proteomes" id="UP000094112">
    <property type="component" value="Unassembled WGS sequence"/>
</dbReference>
<evidence type="ECO:0000256" key="3">
    <source>
        <dbReference type="ARBA" id="ARBA00022692"/>
    </source>
</evidence>
<dbReference type="GO" id="GO:0015031">
    <property type="term" value="P:protein transport"/>
    <property type="evidence" value="ECO:0007669"/>
    <property type="project" value="UniProtKB-KW"/>
</dbReference>
<keyword evidence="8 10" id="KW-0472">Membrane</keyword>
<comment type="subcellular location">
    <subcellularLocation>
        <location evidence="1">Mitochondrion outer membrane</location>
        <topology evidence="1">Single-pass membrane protein</topology>
    </subcellularLocation>
</comment>
<reference evidence="11 12" key="1">
    <citation type="journal article" date="2016" name="Proc. Natl. Acad. Sci. U.S.A.">
        <title>Comparative genomics of biotechnologically important yeasts.</title>
        <authorList>
            <person name="Riley R."/>
            <person name="Haridas S."/>
            <person name="Wolfe K.H."/>
            <person name="Lopes M.R."/>
            <person name="Hittinger C.T."/>
            <person name="Goeker M."/>
            <person name="Salamov A.A."/>
            <person name="Wisecaver J.H."/>
            <person name="Long T.M."/>
            <person name="Calvey C.H."/>
            <person name="Aerts A.L."/>
            <person name="Barry K.W."/>
            <person name="Choi C."/>
            <person name="Clum A."/>
            <person name="Coughlan A.Y."/>
            <person name="Deshpande S."/>
            <person name="Douglass A.P."/>
            <person name="Hanson S.J."/>
            <person name="Klenk H.-P."/>
            <person name="LaButti K.M."/>
            <person name="Lapidus A."/>
            <person name="Lindquist E.A."/>
            <person name="Lipzen A.M."/>
            <person name="Meier-Kolthoff J.P."/>
            <person name="Ohm R.A."/>
            <person name="Otillar R.P."/>
            <person name="Pangilinan J.L."/>
            <person name="Peng Y."/>
            <person name="Rokas A."/>
            <person name="Rosa C.A."/>
            <person name="Scheuner C."/>
            <person name="Sibirny A.A."/>
            <person name="Slot J.C."/>
            <person name="Stielow J.B."/>
            <person name="Sun H."/>
            <person name="Kurtzman C.P."/>
            <person name="Blackwell M."/>
            <person name="Grigoriev I.V."/>
            <person name="Jeffries T.W."/>
        </authorList>
    </citation>
    <scope>NUCLEOTIDE SEQUENCE [LARGE SCALE GENOMIC DNA]</scope>
    <source>
        <strain evidence="12">ATCC 58044 / CBS 1984 / NCYC 433 / NRRL Y-366-8</strain>
    </source>
</reference>
<gene>
    <name evidence="11" type="ORF">WICANDRAFT_25886</name>
</gene>
<protein>
    <recommendedName>
        <fullName evidence="13">Mitochondrial import receptor subunit TOM5</fullName>
    </recommendedName>
</protein>
<dbReference type="Pfam" id="PF10642">
    <property type="entry name" value="Tom5"/>
    <property type="match status" value="1"/>
</dbReference>
<accession>A0A1E3PA74</accession>
<evidence type="ECO:0000256" key="1">
    <source>
        <dbReference type="ARBA" id="ARBA00004572"/>
    </source>
</evidence>